<reference evidence="1 2" key="1">
    <citation type="submission" date="2008-07" db="EMBL/GenBank/DDBJ databases">
        <authorList>
            <person name="El-Sayed N."/>
            <person name="Caler E."/>
            <person name="Inman J."/>
            <person name="Amedeo P."/>
            <person name="Hass B."/>
            <person name="Wortman J."/>
        </authorList>
    </citation>
    <scope>NUCLEOTIDE SEQUENCE [LARGE SCALE GENOMIC DNA]</scope>
    <source>
        <strain evidence="2">ATCC 50983 / TXsc</strain>
    </source>
</reference>
<dbReference type="OrthoDB" id="414468at2759"/>
<dbReference type="RefSeq" id="XP_002765446.1">
    <property type="nucleotide sequence ID" value="XM_002765400.1"/>
</dbReference>
<protein>
    <submittedName>
        <fullName evidence="1">Uncharacterized protein</fullName>
    </submittedName>
</protein>
<dbReference type="InParanoid" id="C5LYC5"/>
<dbReference type="GeneID" id="9040605"/>
<organism evidence="2">
    <name type="scientific">Perkinsus marinus (strain ATCC 50983 / TXsc)</name>
    <dbReference type="NCBI Taxonomy" id="423536"/>
    <lineage>
        <taxon>Eukaryota</taxon>
        <taxon>Sar</taxon>
        <taxon>Alveolata</taxon>
        <taxon>Perkinsozoa</taxon>
        <taxon>Perkinsea</taxon>
        <taxon>Perkinsida</taxon>
        <taxon>Perkinsidae</taxon>
        <taxon>Perkinsus</taxon>
    </lineage>
</organism>
<accession>C5LYC5</accession>
<sequence length="57" mass="6325">MIAASAPSDIATCWAIPEHMNSVLSKIRLFFIGEGNPSIEAIRDYYGDKVALYFAFL</sequence>
<proteinExistence type="predicted"/>
<gene>
    <name evidence="1" type="ORF">Pmar_PMAR001978</name>
</gene>
<evidence type="ECO:0000313" key="2">
    <source>
        <dbReference type="Proteomes" id="UP000007800"/>
    </source>
</evidence>
<dbReference type="AlphaFoldDB" id="C5LYC5"/>
<keyword evidence="2" id="KW-1185">Reference proteome</keyword>
<evidence type="ECO:0000313" key="1">
    <source>
        <dbReference type="EMBL" id="EEQ98163.1"/>
    </source>
</evidence>
<name>C5LYC5_PERM5</name>
<dbReference type="Proteomes" id="UP000007800">
    <property type="component" value="Unassembled WGS sequence"/>
</dbReference>
<dbReference type="EMBL" id="GG686808">
    <property type="protein sequence ID" value="EEQ98163.1"/>
    <property type="molecule type" value="Genomic_DNA"/>
</dbReference>